<evidence type="ECO:0000313" key="2">
    <source>
        <dbReference type="EMBL" id="ELY68140.1"/>
    </source>
</evidence>
<dbReference type="EMBL" id="AOID01000026">
    <property type="protein sequence ID" value="ELY68140.1"/>
    <property type="molecule type" value="Genomic_DNA"/>
</dbReference>
<feature type="region of interest" description="Disordered" evidence="1">
    <location>
        <begin position="93"/>
        <end position="113"/>
    </location>
</feature>
<accession>L9Y283</accession>
<evidence type="ECO:0000313" key="3">
    <source>
        <dbReference type="Proteomes" id="UP000011632"/>
    </source>
</evidence>
<reference evidence="2 3" key="1">
    <citation type="journal article" date="2014" name="PLoS Genet.">
        <title>Phylogenetically driven sequencing of extremely halophilic archaea reveals strategies for static and dynamic osmo-response.</title>
        <authorList>
            <person name="Becker E.A."/>
            <person name="Seitzer P.M."/>
            <person name="Tritt A."/>
            <person name="Larsen D."/>
            <person name="Krusor M."/>
            <person name="Yao A.I."/>
            <person name="Wu D."/>
            <person name="Madern D."/>
            <person name="Eisen J.A."/>
            <person name="Darling A.E."/>
            <person name="Facciotti M.T."/>
        </authorList>
    </citation>
    <scope>NUCLEOTIDE SEQUENCE [LARGE SCALE GENOMIC DNA]</scope>
    <source>
        <strain evidence="2 3">JCM 10478</strain>
    </source>
</reference>
<dbReference type="OrthoDB" id="205246at2157"/>
<feature type="compositionally biased region" description="Polar residues" evidence="1">
    <location>
        <begin position="93"/>
        <end position="112"/>
    </location>
</feature>
<organism evidence="2 3">
    <name type="scientific">Natrinema versiforme JCM 10478</name>
    <dbReference type="NCBI Taxonomy" id="1227496"/>
    <lineage>
        <taxon>Archaea</taxon>
        <taxon>Methanobacteriati</taxon>
        <taxon>Methanobacteriota</taxon>
        <taxon>Stenosarchaea group</taxon>
        <taxon>Halobacteria</taxon>
        <taxon>Halobacteriales</taxon>
        <taxon>Natrialbaceae</taxon>
        <taxon>Natrinema</taxon>
    </lineage>
</organism>
<dbReference type="Proteomes" id="UP000011632">
    <property type="component" value="Unassembled WGS sequence"/>
</dbReference>
<dbReference type="PATRIC" id="fig|1227496.3.peg.1832"/>
<dbReference type="RefSeq" id="WP_006430878.1">
    <property type="nucleotide sequence ID" value="NZ_AOID01000026.1"/>
</dbReference>
<proteinExistence type="predicted"/>
<sequence>MTTINETNGTYKDLIDDVASAALALSEWSDADTGVTTVTPGNDSDYTDRGRVLEHGPSGMFVGLFYASSYESGNEYIDGIRCSLSTDWNTTDNIPAGNTDTTEGDPWSSSVGNDRHASFNDVYEGTDFYETPFGCPISESSSYGDTINYFGSVTANFLNIAAWDSNDGSYGKAGYFNFEHTTDQFWASGDQPWTAYTMLNHRTDYDFTYLSASSWRQFYGNSRDNGGDYCYYGDGFDESQWGFINPDSNDDTFFFRRPVIYDAGGTPIAYVESAIKNDVSEGGSHGDTFDYDTETYRVFKQSGASQSQPVSVALRYE</sequence>
<comment type="caution">
    <text evidence="2">The sequence shown here is derived from an EMBL/GenBank/DDBJ whole genome shotgun (WGS) entry which is preliminary data.</text>
</comment>
<dbReference type="AlphaFoldDB" id="L9Y283"/>
<keyword evidence="3" id="KW-1185">Reference proteome</keyword>
<name>L9Y283_9EURY</name>
<gene>
    <name evidence="2" type="ORF">C489_09060</name>
</gene>
<evidence type="ECO:0000256" key="1">
    <source>
        <dbReference type="SAM" id="MobiDB-lite"/>
    </source>
</evidence>
<dbReference type="STRING" id="1227496.C489_09060"/>
<protein>
    <submittedName>
        <fullName evidence="2">Uncharacterized protein</fullName>
    </submittedName>
</protein>